<dbReference type="RefSeq" id="WP_091067566.1">
    <property type="nucleotide sequence ID" value="NZ_FNCF01000007.1"/>
</dbReference>
<dbReference type="OrthoDB" id="9989704at2"/>
<dbReference type="Proteomes" id="UP000198863">
    <property type="component" value="Unassembled WGS sequence"/>
</dbReference>
<sequence length="148" mass="15534">MATTDSPTSTTKVEKVDPTFFIPQATQDNYLQIARDAAKAADITPKQAMRKLADDFTARHDDDPVGGWDHLSEWAKTVDPDETTGPSGLALAQARAVESARRDPQQALIGDQAVVAEAVKAVEAADANAGPAAVDGLTPNTGPVVPKD</sequence>
<evidence type="ECO:0000256" key="1">
    <source>
        <dbReference type="SAM" id="MobiDB-lite"/>
    </source>
</evidence>
<proteinExistence type="predicted"/>
<feature type="region of interest" description="Disordered" evidence="1">
    <location>
        <begin position="129"/>
        <end position="148"/>
    </location>
</feature>
<protein>
    <submittedName>
        <fullName evidence="2">Uncharacterized protein</fullName>
    </submittedName>
</protein>
<name>A0A1G7YGB1_9ACTN</name>
<evidence type="ECO:0000313" key="2">
    <source>
        <dbReference type="EMBL" id="SDG95387.1"/>
    </source>
</evidence>
<evidence type="ECO:0000313" key="3">
    <source>
        <dbReference type="Proteomes" id="UP000198863"/>
    </source>
</evidence>
<accession>A0A1G7YGB1</accession>
<dbReference type="AlphaFoldDB" id="A0A1G7YGB1"/>
<dbReference type="EMBL" id="FNCF01000007">
    <property type="protein sequence ID" value="SDG95387.1"/>
    <property type="molecule type" value="Genomic_DNA"/>
</dbReference>
<keyword evidence="3" id="KW-1185">Reference proteome</keyword>
<reference evidence="3" key="1">
    <citation type="submission" date="2016-10" db="EMBL/GenBank/DDBJ databases">
        <authorList>
            <person name="Varghese N."/>
            <person name="Submissions S."/>
        </authorList>
    </citation>
    <scope>NUCLEOTIDE SEQUENCE [LARGE SCALE GENOMIC DNA]</scope>
    <source>
        <strain evidence="3">DSM 44526</strain>
    </source>
</reference>
<organism evidence="2 3">
    <name type="scientific">Klenkia brasiliensis</name>
    <dbReference type="NCBI Taxonomy" id="333142"/>
    <lineage>
        <taxon>Bacteria</taxon>
        <taxon>Bacillati</taxon>
        <taxon>Actinomycetota</taxon>
        <taxon>Actinomycetes</taxon>
        <taxon>Geodermatophilales</taxon>
        <taxon>Geodermatophilaceae</taxon>
        <taxon>Klenkia</taxon>
    </lineage>
</organism>
<gene>
    <name evidence="2" type="ORF">SAMN05660324_3943</name>
</gene>